<evidence type="ECO:0000256" key="1">
    <source>
        <dbReference type="ARBA" id="ARBA00004370"/>
    </source>
</evidence>
<dbReference type="GO" id="GO:0006935">
    <property type="term" value="P:chemotaxis"/>
    <property type="evidence" value="ECO:0007669"/>
    <property type="project" value="UniProtKB-ARBA"/>
</dbReference>
<protein>
    <submittedName>
        <fullName evidence="9">PAS domain S-box protein</fullName>
    </submittedName>
</protein>
<dbReference type="SMART" id="SM00283">
    <property type="entry name" value="MA"/>
    <property type="match status" value="1"/>
</dbReference>
<dbReference type="AlphaFoldDB" id="A0A4Z0W9X3"/>
<evidence type="ECO:0000313" key="10">
    <source>
        <dbReference type="Proteomes" id="UP000297475"/>
    </source>
</evidence>
<feature type="region of interest" description="Disordered" evidence="5">
    <location>
        <begin position="469"/>
        <end position="529"/>
    </location>
</feature>
<feature type="transmembrane region" description="Helical" evidence="6">
    <location>
        <begin position="155"/>
        <end position="176"/>
    </location>
</feature>
<gene>
    <name evidence="9" type="ORF">E4656_16485</name>
</gene>
<dbReference type="PROSITE" id="PS50111">
    <property type="entry name" value="CHEMOTAXIS_TRANSDUC_2"/>
    <property type="match status" value="1"/>
</dbReference>
<keyword evidence="2 4" id="KW-0807">Transducer</keyword>
<dbReference type="InterPro" id="IPR000014">
    <property type="entry name" value="PAS"/>
</dbReference>
<keyword evidence="6" id="KW-0472">Membrane</keyword>
<evidence type="ECO:0000256" key="6">
    <source>
        <dbReference type="SAM" id="Phobius"/>
    </source>
</evidence>
<reference evidence="9 10" key="1">
    <citation type="submission" date="2019-04" db="EMBL/GenBank/DDBJ databases">
        <title>Natronospirillum operosus gen. nov., sp. nov., a haloalkaliphilic satellite isolated from decaying biomass of laboratory culture of cyanobacterium Geitlerinema sp. and proposal of Natronospirillaceae fam. nov. and Saccharospirillaceae fam. nov.</title>
        <authorList>
            <person name="Kevbrin V."/>
            <person name="Boltyanskaya Y."/>
            <person name="Koziaeva V."/>
            <person name="Grouzdev D.S."/>
            <person name="Park M."/>
            <person name="Cho J."/>
        </authorList>
    </citation>
    <scope>NUCLEOTIDE SEQUENCE [LARGE SCALE GENOMIC DNA]</scope>
    <source>
        <strain evidence="9 10">G-116</strain>
    </source>
</reference>
<dbReference type="Pfam" id="PF00015">
    <property type="entry name" value="MCPsignal"/>
    <property type="match status" value="1"/>
</dbReference>
<comment type="subcellular location">
    <subcellularLocation>
        <location evidence="1">Membrane</location>
    </subcellularLocation>
</comment>
<evidence type="ECO:0000256" key="4">
    <source>
        <dbReference type="PROSITE-ProRule" id="PRU00284"/>
    </source>
</evidence>
<proteinExistence type="inferred from homology"/>
<dbReference type="GO" id="GO:0007165">
    <property type="term" value="P:signal transduction"/>
    <property type="evidence" value="ECO:0007669"/>
    <property type="project" value="UniProtKB-KW"/>
</dbReference>
<dbReference type="PANTHER" id="PTHR32089:SF112">
    <property type="entry name" value="LYSOZYME-LIKE PROTEIN-RELATED"/>
    <property type="match status" value="1"/>
</dbReference>
<feature type="transmembrane region" description="Helical" evidence="6">
    <location>
        <begin position="188"/>
        <end position="206"/>
    </location>
</feature>
<dbReference type="GO" id="GO:0016020">
    <property type="term" value="C:membrane"/>
    <property type="evidence" value="ECO:0007669"/>
    <property type="project" value="UniProtKB-SubCell"/>
</dbReference>
<dbReference type="PROSITE" id="PS50112">
    <property type="entry name" value="PAS"/>
    <property type="match status" value="1"/>
</dbReference>
<organism evidence="9 10">
    <name type="scientific">Natronospirillum operosum</name>
    <dbReference type="NCBI Taxonomy" id="2759953"/>
    <lineage>
        <taxon>Bacteria</taxon>
        <taxon>Pseudomonadati</taxon>
        <taxon>Pseudomonadota</taxon>
        <taxon>Gammaproteobacteria</taxon>
        <taxon>Oceanospirillales</taxon>
        <taxon>Natronospirillaceae</taxon>
        <taxon>Natronospirillum</taxon>
    </lineage>
</organism>
<evidence type="ECO:0000259" key="7">
    <source>
        <dbReference type="PROSITE" id="PS50111"/>
    </source>
</evidence>
<sequence>MRGVPPEMRKTGPVTQREVSIQPGEQLISATDPKSKITHCNDTFVRVSGYTEEELIGEGHNLLRHPDMPQEAFRMLWDRIQNGRPWMGLVKNRCKNGDHYWVDAYVMPVWEGNTIVGYESVRTPADPAMKARAVTLYERLNKGRRVFTLREHIRAALPFVGAGALVAVLLLLIVNITGYGSLSLWRQGVAALAAGVAAGLITPALLRKRLQFAHDVIRDPVAQYVYTGDIGVMGALRLAIIAQQHHITTLLGRMGNLATDLSAASEQTSDRIRQVASRVHAQRSDTDTVASAVHEMSATIREVAENTRNTAGQTQGVSEQVRDSNLVLQEAVQKVNALNAEVGRANEVVSKLATDSGDIKAAVDSIGAIAEQTNLLALNAAIEAARAGEQGRGFAVVADEVRSLAQRTQESTVSIADLLNHLAQATQSAVTAIEKSHAEAEGGVQAITDVSGRMEEILQAIAEIEQGTENISSAASEQETAASEIAQSTQRIAEGAESTQEDMDQGASQVDHIRRMAREQASLIDRFSR</sequence>
<dbReference type="SUPFAM" id="SSF55785">
    <property type="entry name" value="PYP-like sensor domain (PAS domain)"/>
    <property type="match status" value="1"/>
</dbReference>
<dbReference type="PANTHER" id="PTHR32089">
    <property type="entry name" value="METHYL-ACCEPTING CHEMOTAXIS PROTEIN MCPB"/>
    <property type="match status" value="1"/>
</dbReference>
<dbReference type="InterPro" id="IPR004089">
    <property type="entry name" value="MCPsignal_dom"/>
</dbReference>
<dbReference type="InterPro" id="IPR035965">
    <property type="entry name" value="PAS-like_dom_sf"/>
</dbReference>
<dbReference type="CDD" id="cd11386">
    <property type="entry name" value="MCP_signal"/>
    <property type="match status" value="1"/>
</dbReference>
<keyword evidence="6" id="KW-0812">Transmembrane</keyword>
<dbReference type="OrthoDB" id="2489132at2"/>
<feature type="domain" description="PAS" evidence="8">
    <location>
        <begin position="28"/>
        <end position="83"/>
    </location>
</feature>
<comment type="caution">
    <text evidence="9">The sequence shown here is derived from an EMBL/GenBank/DDBJ whole genome shotgun (WGS) entry which is preliminary data.</text>
</comment>
<feature type="compositionally biased region" description="Low complexity" evidence="5">
    <location>
        <begin position="469"/>
        <end position="488"/>
    </location>
</feature>
<evidence type="ECO:0000256" key="2">
    <source>
        <dbReference type="ARBA" id="ARBA00023224"/>
    </source>
</evidence>
<dbReference type="EMBL" id="SRMF01000009">
    <property type="protein sequence ID" value="TGG91317.1"/>
    <property type="molecule type" value="Genomic_DNA"/>
</dbReference>
<dbReference type="Pfam" id="PF08447">
    <property type="entry name" value="PAS_3"/>
    <property type="match status" value="1"/>
</dbReference>
<accession>A0A4Z0W9X3</accession>
<dbReference type="CDD" id="cd00130">
    <property type="entry name" value="PAS"/>
    <property type="match status" value="1"/>
</dbReference>
<evidence type="ECO:0000313" key="9">
    <source>
        <dbReference type="EMBL" id="TGG91317.1"/>
    </source>
</evidence>
<feature type="domain" description="Methyl-accepting transducer" evidence="7">
    <location>
        <begin position="257"/>
        <end position="493"/>
    </location>
</feature>
<evidence type="ECO:0000256" key="3">
    <source>
        <dbReference type="ARBA" id="ARBA00029447"/>
    </source>
</evidence>
<dbReference type="Proteomes" id="UP000297475">
    <property type="component" value="Unassembled WGS sequence"/>
</dbReference>
<dbReference type="Gene3D" id="1.10.287.950">
    <property type="entry name" value="Methyl-accepting chemotaxis protein"/>
    <property type="match status" value="1"/>
</dbReference>
<dbReference type="FunFam" id="1.10.287.950:FF:000001">
    <property type="entry name" value="Methyl-accepting chemotaxis sensory transducer"/>
    <property type="match status" value="1"/>
</dbReference>
<dbReference type="NCBIfam" id="TIGR00229">
    <property type="entry name" value="sensory_box"/>
    <property type="match status" value="1"/>
</dbReference>
<keyword evidence="10" id="KW-1185">Reference proteome</keyword>
<evidence type="ECO:0000256" key="5">
    <source>
        <dbReference type="SAM" id="MobiDB-lite"/>
    </source>
</evidence>
<comment type="similarity">
    <text evidence="3">Belongs to the methyl-accepting chemotaxis (MCP) protein family.</text>
</comment>
<keyword evidence="6" id="KW-1133">Transmembrane helix</keyword>
<dbReference type="Gene3D" id="3.30.450.20">
    <property type="entry name" value="PAS domain"/>
    <property type="match status" value="1"/>
</dbReference>
<evidence type="ECO:0000259" key="8">
    <source>
        <dbReference type="PROSITE" id="PS50112"/>
    </source>
</evidence>
<dbReference type="InterPro" id="IPR013655">
    <property type="entry name" value="PAS_fold_3"/>
</dbReference>
<name>A0A4Z0W9X3_9GAMM</name>
<dbReference type="SUPFAM" id="SSF58104">
    <property type="entry name" value="Methyl-accepting chemotaxis protein (MCP) signaling domain"/>
    <property type="match status" value="1"/>
</dbReference>